<name>A0ABS5RY26_9HYPH</name>
<feature type="domain" description="RNase H type-1" evidence="1">
    <location>
        <begin position="1"/>
        <end position="27"/>
    </location>
</feature>
<dbReference type="Proteomes" id="UP001297272">
    <property type="component" value="Unassembled WGS sequence"/>
</dbReference>
<dbReference type="PROSITE" id="PS50879">
    <property type="entry name" value="RNASE_H_1"/>
    <property type="match status" value="1"/>
</dbReference>
<evidence type="ECO:0000313" key="2">
    <source>
        <dbReference type="EMBL" id="MBS9721945.1"/>
    </source>
</evidence>
<accession>A0ABS5RY26</accession>
<dbReference type="SUPFAM" id="SSF53098">
    <property type="entry name" value="Ribonuclease H-like"/>
    <property type="match status" value="1"/>
</dbReference>
<sequence length="43" mass="4769">MSFRWVQGHAGNRYNELADTSAKTEAEKVQAGLPAVIRLELNP</sequence>
<gene>
    <name evidence="2" type="ORF">JYU29_14735</name>
</gene>
<dbReference type="EMBL" id="JAFMNX010000003">
    <property type="protein sequence ID" value="MBS9721945.1"/>
    <property type="molecule type" value="Genomic_DNA"/>
</dbReference>
<dbReference type="InterPro" id="IPR036397">
    <property type="entry name" value="RNaseH_sf"/>
</dbReference>
<evidence type="ECO:0000313" key="3">
    <source>
        <dbReference type="Proteomes" id="UP001297272"/>
    </source>
</evidence>
<reference evidence="2 3" key="1">
    <citation type="submission" date="2021-03" db="EMBL/GenBank/DDBJ databases">
        <title>Tianweitania aestuarii sp. nov., isolated from a tidal flat.</title>
        <authorList>
            <person name="Park S."/>
            <person name="Yoon J.-H."/>
        </authorList>
    </citation>
    <scope>NUCLEOTIDE SEQUENCE [LARGE SCALE GENOMIC DNA]</scope>
    <source>
        <strain evidence="2 3">BSSL-BM11</strain>
    </source>
</reference>
<proteinExistence type="predicted"/>
<keyword evidence="3" id="KW-1185">Reference proteome</keyword>
<dbReference type="InterPro" id="IPR012337">
    <property type="entry name" value="RNaseH-like_sf"/>
</dbReference>
<evidence type="ECO:0000259" key="1">
    <source>
        <dbReference type="PROSITE" id="PS50879"/>
    </source>
</evidence>
<comment type="caution">
    <text evidence="2">The sequence shown here is derived from an EMBL/GenBank/DDBJ whole genome shotgun (WGS) entry which is preliminary data.</text>
</comment>
<organism evidence="2 3">
    <name type="scientific">Tianweitania aestuarii</name>
    <dbReference type="NCBI Taxonomy" id="2814886"/>
    <lineage>
        <taxon>Bacteria</taxon>
        <taxon>Pseudomonadati</taxon>
        <taxon>Pseudomonadota</taxon>
        <taxon>Alphaproteobacteria</taxon>
        <taxon>Hyphomicrobiales</taxon>
        <taxon>Phyllobacteriaceae</taxon>
        <taxon>Tianweitania</taxon>
    </lineage>
</organism>
<protein>
    <recommendedName>
        <fullName evidence="1">RNase H type-1 domain-containing protein</fullName>
    </recommendedName>
</protein>
<dbReference type="InterPro" id="IPR002156">
    <property type="entry name" value="RNaseH_domain"/>
</dbReference>
<dbReference type="Gene3D" id="3.30.420.10">
    <property type="entry name" value="Ribonuclease H-like superfamily/Ribonuclease H"/>
    <property type="match status" value="1"/>
</dbReference>